<comment type="caution">
    <text evidence="1">The sequence shown here is derived from an EMBL/GenBank/DDBJ whole genome shotgun (WGS) entry which is preliminary data.</text>
</comment>
<reference evidence="1 2" key="1">
    <citation type="submission" date="2020-04" db="EMBL/GenBank/DDBJ databases">
        <authorList>
            <person name="Alioto T."/>
            <person name="Alioto T."/>
            <person name="Gomez Garrido J."/>
        </authorList>
    </citation>
    <scope>NUCLEOTIDE SEQUENCE [LARGE SCALE GENOMIC DNA]</scope>
</reference>
<keyword evidence="2" id="KW-1185">Reference proteome</keyword>
<gene>
    <name evidence="1" type="ORF">CLODIP_2_CD00632</name>
</gene>
<evidence type="ECO:0000313" key="2">
    <source>
        <dbReference type="Proteomes" id="UP000494165"/>
    </source>
</evidence>
<organism evidence="1 2">
    <name type="scientific">Cloeon dipterum</name>
    <dbReference type="NCBI Taxonomy" id="197152"/>
    <lineage>
        <taxon>Eukaryota</taxon>
        <taxon>Metazoa</taxon>
        <taxon>Ecdysozoa</taxon>
        <taxon>Arthropoda</taxon>
        <taxon>Hexapoda</taxon>
        <taxon>Insecta</taxon>
        <taxon>Pterygota</taxon>
        <taxon>Palaeoptera</taxon>
        <taxon>Ephemeroptera</taxon>
        <taxon>Pisciforma</taxon>
        <taxon>Baetidae</taxon>
        <taxon>Cloeon</taxon>
    </lineage>
</organism>
<dbReference type="EMBL" id="CADEPI010000174">
    <property type="protein sequence ID" value="CAB3378937.1"/>
    <property type="molecule type" value="Genomic_DNA"/>
</dbReference>
<feature type="non-terminal residue" evidence="1">
    <location>
        <position position="17"/>
    </location>
</feature>
<dbReference type="AlphaFoldDB" id="A0A8S1D9A5"/>
<proteinExistence type="predicted"/>
<evidence type="ECO:0000313" key="1">
    <source>
        <dbReference type="EMBL" id="CAB3378937.1"/>
    </source>
</evidence>
<accession>A0A8S1D9A5</accession>
<sequence>NLGHILSGSTTLPEKNV</sequence>
<name>A0A8S1D9A5_9INSE</name>
<dbReference type="Proteomes" id="UP000494165">
    <property type="component" value="Unassembled WGS sequence"/>
</dbReference>
<protein>
    <submittedName>
        <fullName evidence="1">Uncharacterized protein</fullName>
    </submittedName>
</protein>